<comment type="caution">
    <text evidence="3">The sequence shown here is derived from an EMBL/GenBank/DDBJ whole genome shotgun (WGS) entry which is preliminary data.</text>
</comment>
<evidence type="ECO:0000313" key="4">
    <source>
        <dbReference type="Proteomes" id="UP000321574"/>
    </source>
</evidence>
<protein>
    <submittedName>
        <fullName evidence="3">Uncharacterized protein</fullName>
    </submittedName>
</protein>
<accession>A0A5C8P491</accession>
<dbReference type="NCBIfam" id="NF041554">
    <property type="entry name" value="SA1362_fam"/>
    <property type="match status" value="1"/>
</dbReference>
<feature type="region of interest" description="Disordered" evidence="1">
    <location>
        <begin position="64"/>
        <end position="122"/>
    </location>
</feature>
<reference evidence="3 4" key="1">
    <citation type="submission" date="2019-06" db="EMBL/GenBank/DDBJ databases">
        <title>Cerasibacillus sp. nov., isolated from maize field.</title>
        <authorList>
            <person name="Lin S.-Y."/>
            <person name="Tsai C.-F."/>
            <person name="Young C.-C."/>
        </authorList>
    </citation>
    <scope>NUCLEOTIDE SEQUENCE [LARGE SCALE GENOMIC DNA]</scope>
    <source>
        <strain evidence="3 4">CC-CFT480</strain>
    </source>
</reference>
<keyword evidence="2" id="KW-1133">Transmembrane helix</keyword>
<feature type="compositionally biased region" description="Basic residues" evidence="1">
    <location>
        <begin position="73"/>
        <end position="88"/>
    </location>
</feature>
<organism evidence="3 4">
    <name type="scientific">Cerasibacillus terrae</name>
    <dbReference type="NCBI Taxonomy" id="2498845"/>
    <lineage>
        <taxon>Bacteria</taxon>
        <taxon>Bacillati</taxon>
        <taxon>Bacillota</taxon>
        <taxon>Bacilli</taxon>
        <taxon>Bacillales</taxon>
        <taxon>Bacillaceae</taxon>
        <taxon>Cerasibacillus</taxon>
    </lineage>
</organism>
<evidence type="ECO:0000256" key="2">
    <source>
        <dbReference type="SAM" id="Phobius"/>
    </source>
</evidence>
<name>A0A5C8P491_9BACI</name>
<keyword evidence="4" id="KW-1185">Reference proteome</keyword>
<dbReference type="InterPro" id="IPR048110">
    <property type="entry name" value="SA1362/YqhP-like"/>
</dbReference>
<gene>
    <name evidence="3" type="ORF">FHP05_02725</name>
</gene>
<dbReference type="Proteomes" id="UP000321574">
    <property type="component" value="Unassembled WGS sequence"/>
</dbReference>
<dbReference type="AlphaFoldDB" id="A0A5C8P491"/>
<evidence type="ECO:0000313" key="3">
    <source>
        <dbReference type="EMBL" id="TXL67953.1"/>
    </source>
</evidence>
<keyword evidence="2" id="KW-0472">Membrane</keyword>
<evidence type="ECO:0000256" key="1">
    <source>
        <dbReference type="SAM" id="MobiDB-lite"/>
    </source>
</evidence>
<keyword evidence="2" id="KW-0812">Transmembrane</keyword>
<sequence>MKKGKASLFIYVIIGLAIIGVTSQVFTNLTGFLVRTLTGLAISALIIAGIYFFFFRNRNNSNEMKKYQQAVKQSKRKYSNTNKPKHNQTKKESPIRKNANKKYSHLRVIDGNKSKRKKRASN</sequence>
<dbReference type="RefSeq" id="WP_147665690.1">
    <property type="nucleotide sequence ID" value="NZ_VDUW01000001.1"/>
</dbReference>
<dbReference type="OrthoDB" id="2974227at2"/>
<dbReference type="EMBL" id="VDUW01000001">
    <property type="protein sequence ID" value="TXL67953.1"/>
    <property type="molecule type" value="Genomic_DNA"/>
</dbReference>
<feature type="transmembrane region" description="Helical" evidence="2">
    <location>
        <begin position="7"/>
        <end position="26"/>
    </location>
</feature>
<proteinExistence type="predicted"/>
<feature type="transmembrane region" description="Helical" evidence="2">
    <location>
        <begin position="32"/>
        <end position="55"/>
    </location>
</feature>